<feature type="transmembrane region" description="Helical" evidence="5">
    <location>
        <begin position="60"/>
        <end position="81"/>
    </location>
</feature>
<dbReference type="PROSITE" id="PS50850">
    <property type="entry name" value="MFS"/>
    <property type="match status" value="1"/>
</dbReference>
<feature type="domain" description="Major facilitator superfamily (MFS) profile" evidence="6">
    <location>
        <begin position="1"/>
        <end position="241"/>
    </location>
</feature>
<keyword evidence="8" id="KW-1185">Reference proteome</keyword>
<evidence type="ECO:0000256" key="4">
    <source>
        <dbReference type="ARBA" id="ARBA00023136"/>
    </source>
</evidence>
<reference evidence="7 8" key="1">
    <citation type="submission" date="2024-06" db="EMBL/GenBank/DDBJ databases">
        <title>The Natural Products Discovery Center: Release of the First 8490 Sequenced Strains for Exploring Actinobacteria Biosynthetic Diversity.</title>
        <authorList>
            <person name="Kalkreuter E."/>
            <person name="Kautsar S.A."/>
            <person name="Yang D."/>
            <person name="Bader C.D."/>
            <person name="Teijaro C.N."/>
            <person name="Fluegel L."/>
            <person name="Davis C.M."/>
            <person name="Simpson J.R."/>
            <person name="Lauterbach L."/>
            <person name="Steele A.D."/>
            <person name="Gui C."/>
            <person name="Meng S."/>
            <person name="Li G."/>
            <person name="Viehrig K."/>
            <person name="Ye F."/>
            <person name="Su P."/>
            <person name="Kiefer A.F."/>
            <person name="Nichols A."/>
            <person name="Cepeda A.J."/>
            <person name="Yan W."/>
            <person name="Fan B."/>
            <person name="Jiang Y."/>
            <person name="Adhikari A."/>
            <person name="Zheng C.-J."/>
            <person name="Schuster L."/>
            <person name="Cowan T.M."/>
            <person name="Smanski M.J."/>
            <person name="Chevrette M.G."/>
            <person name="De Carvalho L.P.S."/>
            <person name="Shen B."/>
        </authorList>
    </citation>
    <scope>NUCLEOTIDE SEQUENCE [LARGE SCALE GENOMIC DNA]</scope>
    <source>
        <strain evidence="7 8">NPDC050671</strain>
    </source>
</reference>
<feature type="transmembrane region" description="Helical" evidence="5">
    <location>
        <begin position="19"/>
        <end position="40"/>
    </location>
</feature>
<protein>
    <recommendedName>
        <fullName evidence="6">Major facilitator superfamily (MFS) profile domain-containing protein</fullName>
    </recommendedName>
</protein>
<comment type="subcellular location">
    <subcellularLocation>
        <location evidence="1">Cell membrane</location>
        <topology evidence="1">Multi-pass membrane protein</topology>
    </subcellularLocation>
</comment>
<proteinExistence type="predicted"/>
<keyword evidence="4 5" id="KW-0472">Membrane</keyword>
<organism evidence="7 8">
    <name type="scientific">Nocardia fusca</name>
    <dbReference type="NCBI Taxonomy" id="941183"/>
    <lineage>
        <taxon>Bacteria</taxon>
        <taxon>Bacillati</taxon>
        <taxon>Actinomycetota</taxon>
        <taxon>Actinomycetes</taxon>
        <taxon>Mycobacteriales</taxon>
        <taxon>Nocardiaceae</taxon>
        <taxon>Nocardia</taxon>
    </lineage>
</organism>
<dbReference type="Gene3D" id="1.20.1720.10">
    <property type="entry name" value="Multidrug resistance protein D"/>
    <property type="match status" value="1"/>
</dbReference>
<evidence type="ECO:0000313" key="7">
    <source>
        <dbReference type="EMBL" id="MEV0362380.1"/>
    </source>
</evidence>
<name>A0ABV3F3X0_9NOCA</name>
<evidence type="ECO:0000256" key="5">
    <source>
        <dbReference type="SAM" id="Phobius"/>
    </source>
</evidence>
<feature type="transmembrane region" description="Helical" evidence="5">
    <location>
        <begin position="88"/>
        <end position="108"/>
    </location>
</feature>
<evidence type="ECO:0000256" key="1">
    <source>
        <dbReference type="ARBA" id="ARBA00004651"/>
    </source>
</evidence>
<accession>A0ABV3F3X0</accession>
<dbReference type="EMBL" id="JBFAIH010000002">
    <property type="protein sequence ID" value="MEV0362380.1"/>
    <property type="molecule type" value="Genomic_DNA"/>
</dbReference>
<dbReference type="InterPro" id="IPR036259">
    <property type="entry name" value="MFS_trans_sf"/>
</dbReference>
<dbReference type="RefSeq" id="WP_357974738.1">
    <property type="nucleotide sequence ID" value="NZ_JBFAIH010000002.1"/>
</dbReference>
<feature type="transmembrane region" description="Helical" evidence="5">
    <location>
        <begin position="175"/>
        <end position="197"/>
    </location>
</feature>
<evidence type="ECO:0000256" key="2">
    <source>
        <dbReference type="ARBA" id="ARBA00022692"/>
    </source>
</evidence>
<feature type="transmembrane region" description="Helical" evidence="5">
    <location>
        <begin position="114"/>
        <end position="136"/>
    </location>
</feature>
<gene>
    <name evidence="7" type="ORF">AB0H72_06715</name>
</gene>
<keyword evidence="3 5" id="KW-1133">Transmembrane helix</keyword>
<dbReference type="SUPFAM" id="SSF103473">
    <property type="entry name" value="MFS general substrate transporter"/>
    <property type="match status" value="1"/>
</dbReference>
<dbReference type="Proteomes" id="UP001551658">
    <property type="component" value="Unassembled WGS sequence"/>
</dbReference>
<keyword evidence="2 5" id="KW-0812">Transmembrane</keyword>
<dbReference type="InterPro" id="IPR020846">
    <property type="entry name" value="MFS_dom"/>
</dbReference>
<feature type="transmembrane region" description="Helical" evidence="5">
    <location>
        <begin position="143"/>
        <end position="163"/>
    </location>
</feature>
<evidence type="ECO:0000256" key="3">
    <source>
        <dbReference type="ARBA" id="ARBA00022989"/>
    </source>
</evidence>
<comment type="caution">
    <text evidence="7">The sequence shown here is derived from an EMBL/GenBank/DDBJ whole genome shotgun (WGS) entry which is preliminary data.</text>
</comment>
<evidence type="ECO:0000313" key="8">
    <source>
        <dbReference type="Proteomes" id="UP001551658"/>
    </source>
</evidence>
<sequence length="241" mass="24682">MAAIPPTGNLAVSGAELPWWALIGPALATITSFFTATSVYEAGRLSQMMMDIGVLPREFLLVGVLPYLLAAAITFTPGFLLGGRFPTALLVPALGLMIIGVFLTSFASGGTMLLVGRAISGLGAGVAVGVAVAVVRRIKGPRAVAATAVAALGVLAAVAAPFVNRALSEATSFRIAYLATVLFLFIALFASAVSGIVRAVTANRPTRSGPYGMPYPAPYPAPQHPAPYYPAAPHPPQAPGR</sequence>
<evidence type="ECO:0000259" key="6">
    <source>
        <dbReference type="PROSITE" id="PS50850"/>
    </source>
</evidence>